<sequence>RRDGVAVECKHRKQVSKGSSLFERLCWIVASIASAVVAGVFVSSAWRTFSKSPVIVTVETTSYPLDCMWQRLFIILQNTILECSNNNSHTVQYNWYMNRTMDKELEGKFFHVMAGLSKLQYPFYNRIDAHFTQAEDLMALLDNITVSDFMSKVLPTCEETFRSCNWIGRHLNCCKEIAIQRSEAGFCYSFNSLTSENSKN</sequence>
<evidence type="ECO:0000313" key="14">
    <source>
        <dbReference type="EMBL" id="KAJ9579991.1"/>
    </source>
</evidence>
<gene>
    <name evidence="14" type="ORF">L9F63_004374</name>
</gene>
<organism evidence="14 15">
    <name type="scientific">Diploptera punctata</name>
    <name type="common">Pacific beetle cockroach</name>
    <dbReference type="NCBI Taxonomy" id="6984"/>
    <lineage>
        <taxon>Eukaryota</taxon>
        <taxon>Metazoa</taxon>
        <taxon>Ecdysozoa</taxon>
        <taxon>Arthropoda</taxon>
        <taxon>Hexapoda</taxon>
        <taxon>Insecta</taxon>
        <taxon>Pterygota</taxon>
        <taxon>Neoptera</taxon>
        <taxon>Polyneoptera</taxon>
        <taxon>Dictyoptera</taxon>
        <taxon>Blattodea</taxon>
        <taxon>Blaberoidea</taxon>
        <taxon>Blaberidae</taxon>
        <taxon>Diplopterinae</taxon>
        <taxon>Diploptera</taxon>
    </lineage>
</organism>
<reference evidence="14" key="2">
    <citation type="submission" date="2023-05" db="EMBL/GenBank/DDBJ databases">
        <authorList>
            <person name="Fouks B."/>
        </authorList>
    </citation>
    <scope>NUCLEOTIDE SEQUENCE</scope>
    <source>
        <strain evidence="14">Stay&amp;Tobe</strain>
        <tissue evidence="14">Testes</tissue>
    </source>
</reference>
<dbReference type="Pfam" id="PF00858">
    <property type="entry name" value="ASC"/>
    <property type="match status" value="1"/>
</dbReference>
<accession>A0AAD7ZGK8</accession>
<evidence type="ECO:0000256" key="1">
    <source>
        <dbReference type="ARBA" id="ARBA00004141"/>
    </source>
</evidence>
<feature type="transmembrane region" description="Helical" evidence="13">
    <location>
        <begin position="21"/>
        <end position="46"/>
    </location>
</feature>
<evidence type="ECO:0000313" key="15">
    <source>
        <dbReference type="Proteomes" id="UP001233999"/>
    </source>
</evidence>
<dbReference type="EMBL" id="JASPKZ010008365">
    <property type="protein sequence ID" value="KAJ9579991.1"/>
    <property type="molecule type" value="Genomic_DNA"/>
</dbReference>
<name>A0AAD7ZGK8_DIPPU</name>
<evidence type="ECO:0000256" key="13">
    <source>
        <dbReference type="SAM" id="Phobius"/>
    </source>
</evidence>
<keyword evidence="6 13" id="KW-1133">Transmembrane helix</keyword>
<evidence type="ECO:0000256" key="6">
    <source>
        <dbReference type="ARBA" id="ARBA00022989"/>
    </source>
</evidence>
<evidence type="ECO:0000256" key="5">
    <source>
        <dbReference type="ARBA" id="ARBA00022692"/>
    </source>
</evidence>
<keyword evidence="11 12" id="KW-0407">Ion channel</keyword>
<evidence type="ECO:0000256" key="3">
    <source>
        <dbReference type="ARBA" id="ARBA00022448"/>
    </source>
</evidence>
<evidence type="ECO:0000256" key="4">
    <source>
        <dbReference type="ARBA" id="ARBA00022461"/>
    </source>
</evidence>
<keyword evidence="8 12" id="KW-0406">Ion transport</keyword>
<comment type="caution">
    <text evidence="14">The sequence shown here is derived from an EMBL/GenBank/DDBJ whole genome shotgun (WGS) entry which is preliminary data.</text>
</comment>
<keyword evidence="15" id="KW-1185">Reference proteome</keyword>
<keyword evidence="3 12" id="KW-0813">Transport</keyword>
<comment type="similarity">
    <text evidence="2 12">Belongs to the amiloride-sensitive sodium channel (TC 1.A.6) family.</text>
</comment>
<evidence type="ECO:0000256" key="10">
    <source>
        <dbReference type="ARBA" id="ARBA00023201"/>
    </source>
</evidence>
<dbReference type="GO" id="GO:0005272">
    <property type="term" value="F:sodium channel activity"/>
    <property type="evidence" value="ECO:0007669"/>
    <property type="project" value="UniProtKB-KW"/>
</dbReference>
<dbReference type="AlphaFoldDB" id="A0AAD7ZGK8"/>
<feature type="non-terminal residue" evidence="14">
    <location>
        <position position="1"/>
    </location>
</feature>
<reference evidence="14" key="1">
    <citation type="journal article" date="2023" name="IScience">
        <title>Live-bearing cockroach genome reveals convergent evolutionary mechanisms linked to viviparity in insects and beyond.</title>
        <authorList>
            <person name="Fouks B."/>
            <person name="Harrison M.C."/>
            <person name="Mikhailova A.A."/>
            <person name="Marchal E."/>
            <person name="English S."/>
            <person name="Carruthers M."/>
            <person name="Jennings E.C."/>
            <person name="Chiamaka E.L."/>
            <person name="Frigard R.A."/>
            <person name="Pippel M."/>
            <person name="Attardo G.M."/>
            <person name="Benoit J.B."/>
            <person name="Bornberg-Bauer E."/>
            <person name="Tobe S.S."/>
        </authorList>
    </citation>
    <scope>NUCLEOTIDE SEQUENCE</scope>
    <source>
        <strain evidence="14">Stay&amp;Tobe</strain>
    </source>
</reference>
<keyword evidence="4 12" id="KW-0894">Sodium channel</keyword>
<dbReference type="Proteomes" id="UP001233999">
    <property type="component" value="Unassembled WGS sequence"/>
</dbReference>
<evidence type="ECO:0000256" key="7">
    <source>
        <dbReference type="ARBA" id="ARBA00023053"/>
    </source>
</evidence>
<evidence type="ECO:0000256" key="9">
    <source>
        <dbReference type="ARBA" id="ARBA00023136"/>
    </source>
</evidence>
<evidence type="ECO:0000256" key="2">
    <source>
        <dbReference type="ARBA" id="ARBA00007193"/>
    </source>
</evidence>
<dbReference type="Gene3D" id="2.60.470.10">
    <property type="entry name" value="Acid-sensing ion channels like domains"/>
    <property type="match status" value="1"/>
</dbReference>
<dbReference type="InterPro" id="IPR001873">
    <property type="entry name" value="ENaC"/>
</dbReference>
<keyword evidence="10 12" id="KW-0739">Sodium transport</keyword>
<proteinExistence type="inferred from homology"/>
<dbReference type="GO" id="GO:0016020">
    <property type="term" value="C:membrane"/>
    <property type="evidence" value="ECO:0007669"/>
    <property type="project" value="UniProtKB-SubCell"/>
</dbReference>
<feature type="non-terminal residue" evidence="14">
    <location>
        <position position="200"/>
    </location>
</feature>
<keyword evidence="9 13" id="KW-0472">Membrane</keyword>
<keyword evidence="7" id="KW-0915">Sodium</keyword>
<comment type="subcellular location">
    <subcellularLocation>
        <location evidence="1">Membrane</location>
        <topology evidence="1">Multi-pass membrane protein</topology>
    </subcellularLocation>
</comment>
<keyword evidence="5 12" id="KW-0812">Transmembrane</keyword>
<evidence type="ECO:0000256" key="8">
    <source>
        <dbReference type="ARBA" id="ARBA00023065"/>
    </source>
</evidence>
<evidence type="ECO:0000256" key="11">
    <source>
        <dbReference type="ARBA" id="ARBA00023303"/>
    </source>
</evidence>
<protein>
    <submittedName>
        <fullName evidence="14">Uncharacterized protein</fullName>
    </submittedName>
</protein>
<evidence type="ECO:0000256" key="12">
    <source>
        <dbReference type="RuleBase" id="RU000679"/>
    </source>
</evidence>